<dbReference type="GO" id="GO:0005737">
    <property type="term" value="C:cytoplasm"/>
    <property type="evidence" value="ECO:0007669"/>
    <property type="project" value="TreeGrafter"/>
</dbReference>
<dbReference type="EMBL" id="CP002046">
    <property type="protein sequence ID" value="EAP87414.1"/>
    <property type="molecule type" value="Genomic_DNA"/>
</dbReference>
<dbReference type="AlphaFoldDB" id="A3U597"/>
<keyword evidence="3" id="KW-1185">Reference proteome</keyword>
<dbReference type="InterPro" id="IPR036291">
    <property type="entry name" value="NAD(P)-bd_dom_sf"/>
</dbReference>
<feature type="domain" description="NAD-dependent epimerase/dehydratase" evidence="1">
    <location>
        <begin position="2"/>
        <end position="232"/>
    </location>
</feature>
<accession>A3U597</accession>
<name>A3U597_CROAH</name>
<organism evidence="2 3">
    <name type="scientific">Croceibacter atlanticus (strain ATCC BAA-628 / JCM 21780 / CIP 108009 / IAM 15332 / KCTC 12090 / HTCC2559)</name>
    <dbReference type="NCBI Taxonomy" id="216432"/>
    <lineage>
        <taxon>Bacteria</taxon>
        <taxon>Pseudomonadati</taxon>
        <taxon>Bacteroidota</taxon>
        <taxon>Flavobacteriia</taxon>
        <taxon>Flavobacteriales</taxon>
        <taxon>Flavobacteriaceae</taxon>
        <taxon>Croceibacter</taxon>
    </lineage>
</organism>
<dbReference type="STRING" id="216432.CA2559_01625"/>
<evidence type="ECO:0000313" key="3">
    <source>
        <dbReference type="Proteomes" id="UP000002297"/>
    </source>
</evidence>
<dbReference type="PANTHER" id="PTHR48079">
    <property type="entry name" value="PROTEIN YEEZ"/>
    <property type="match status" value="1"/>
</dbReference>
<sequence>MILVTGGTGLVGSHLLFQLLQNSTETIRAIHRQDSNLEHVLSVFKLYDEEQAEKLFKKIDWAEANILDIPLLSEAFKGITHVYHCAGFISYDVRDAKIMRRINIEGTANVVNLCLHHDIKKLCHVSSIAAIGSTINDKPITEDTVWNPELSHSHYAWSKYGGEMEVWRGSQEGLNVLIVNPGVVIGPGFWKSGSGLLFTKVANGLKYTPILTTGFVDVFDVVKPMISLMESNYQKERYILVSESLRFDSVVNKIANALQKQPPKKTLESWMVFMGWAFQSIGHTLFNTKKTITYDSIKGVFSKSVYSNNKLKDALNYNFKLIDESIKDTAAHY</sequence>
<dbReference type="Gene3D" id="3.40.50.720">
    <property type="entry name" value="NAD(P)-binding Rossmann-like Domain"/>
    <property type="match status" value="1"/>
</dbReference>
<dbReference type="InterPro" id="IPR051783">
    <property type="entry name" value="NAD(P)-dependent_oxidoreduct"/>
</dbReference>
<gene>
    <name evidence="2" type="ordered locus">CA2559_01625</name>
</gene>
<reference evidence="2 3" key="1">
    <citation type="journal article" date="2010" name="J. Bacteriol.">
        <title>The complete genome sequence of Croceibacter atlanticus HTCC2559T.</title>
        <authorList>
            <person name="Oh H.M."/>
            <person name="Kang I."/>
            <person name="Ferriera S."/>
            <person name="Giovannoni S.J."/>
            <person name="Cho J.C."/>
        </authorList>
    </citation>
    <scope>NUCLEOTIDE SEQUENCE [LARGE SCALE GENOMIC DNA]</scope>
    <source>
        <strain evidence="3">ATCC BAA-628 / HTCC2559 / KCTC 12090</strain>
    </source>
</reference>
<evidence type="ECO:0000313" key="2">
    <source>
        <dbReference type="EMBL" id="EAP87414.1"/>
    </source>
</evidence>
<dbReference type="GO" id="GO:0004029">
    <property type="term" value="F:aldehyde dehydrogenase (NAD+) activity"/>
    <property type="evidence" value="ECO:0007669"/>
    <property type="project" value="TreeGrafter"/>
</dbReference>
<dbReference type="OrthoDB" id="596910at2"/>
<dbReference type="RefSeq" id="WP_013186092.1">
    <property type="nucleotide sequence ID" value="NC_014230.1"/>
</dbReference>
<dbReference type="Pfam" id="PF01370">
    <property type="entry name" value="Epimerase"/>
    <property type="match status" value="1"/>
</dbReference>
<dbReference type="HOGENOM" id="CLU_007383_6_0_10"/>
<dbReference type="SUPFAM" id="SSF51735">
    <property type="entry name" value="NAD(P)-binding Rossmann-fold domains"/>
    <property type="match status" value="1"/>
</dbReference>
<dbReference type="PANTHER" id="PTHR48079:SF6">
    <property type="entry name" value="NAD(P)-BINDING DOMAIN-CONTAINING PROTEIN-RELATED"/>
    <property type="match status" value="1"/>
</dbReference>
<dbReference type="KEGG" id="cat:CA2559_01625"/>
<dbReference type="GeneID" id="89452125"/>
<protein>
    <submittedName>
        <fullName evidence="2">Dihydroflavonol 4-reductase family protein</fullName>
    </submittedName>
</protein>
<proteinExistence type="predicted"/>
<dbReference type="eggNOG" id="COG0451">
    <property type="taxonomic scope" value="Bacteria"/>
</dbReference>
<evidence type="ECO:0000259" key="1">
    <source>
        <dbReference type="Pfam" id="PF01370"/>
    </source>
</evidence>
<dbReference type="InterPro" id="IPR001509">
    <property type="entry name" value="Epimerase_deHydtase"/>
</dbReference>
<dbReference type="Proteomes" id="UP000002297">
    <property type="component" value="Chromosome"/>
</dbReference>